<dbReference type="OrthoDB" id="282393at2"/>
<organism evidence="3 4">
    <name type="scientific">Chitinophaga silvisoli</name>
    <dbReference type="NCBI Taxonomy" id="2291814"/>
    <lineage>
        <taxon>Bacteria</taxon>
        <taxon>Pseudomonadati</taxon>
        <taxon>Bacteroidota</taxon>
        <taxon>Chitinophagia</taxon>
        <taxon>Chitinophagales</taxon>
        <taxon>Chitinophagaceae</taxon>
        <taxon>Chitinophaga</taxon>
    </lineage>
</organism>
<evidence type="ECO:0000313" key="3">
    <source>
        <dbReference type="EMBL" id="RFM32872.1"/>
    </source>
</evidence>
<sequence>MQATMETIEILNDLVQINNDRIDGYEKALGELKEEDNDLRALFSSMISESHEIRLALGTEVNALGGDMETSTTTSGKIYRAWMDVKALFTGHDRHTVLANCERGEDAAQNAYNTALEDEDLPAYLREMVAEQQQTLKRSHDKIKALRDASK</sequence>
<dbReference type="PIRSF" id="PIRSF029477">
    <property type="entry name" value="UCP029477"/>
    <property type="match status" value="1"/>
</dbReference>
<gene>
    <name evidence="3" type="ORF">DXN04_20730</name>
</gene>
<dbReference type="InterPro" id="IPR012347">
    <property type="entry name" value="Ferritin-like"/>
</dbReference>
<dbReference type="Pfam" id="PF09537">
    <property type="entry name" value="DUF2383"/>
    <property type="match status" value="1"/>
</dbReference>
<reference evidence="3 4" key="1">
    <citation type="submission" date="2018-08" db="EMBL/GenBank/DDBJ databases">
        <title>Chitinophaga sp. K20C18050901, a novel bacterium isolated from forest soil.</title>
        <authorList>
            <person name="Wang C."/>
        </authorList>
    </citation>
    <scope>NUCLEOTIDE SEQUENCE [LARGE SCALE GENOMIC DNA]</scope>
    <source>
        <strain evidence="3 4">K20C18050901</strain>
    </source>
</reference>
<evidence type="ECO:0000256" key="1">
    <source>
        <dbReference type="SAM" id="Coils"/>
    </source>
</evidence>
<feature type="domain" description="DUF2383" evidence="2">
    <location>
        <begin position="7"/>
        <end position="118"/>
    </location>
</feature>
<dbReference type="Gene3D" id="1.20.1260.10">
    <property type="match status" value="1"/>
</dbReference>
<evidence type="ECO:0000259" key="2">
    <source>
        <dbReference type="Pfam" id="PF09537"/>
    </source>
</evidence>
<dbReference type="EMBL" id="QTJV01000008">
    <property type="protein sequence ID" value="RFM32872.1"/>
    <property type="molecule type" value="Genomic_DNA"/>
</dbReference>
<comment type="caution">
    <text evidence="3">The sequence shown here is derived from an EMBL/GenBank/DDBJ whole genome shotgun (WGS) entry which is preliminary data.</text>
</comment>
<feature type="coiled-coil region" evidence="1">
    <location>
        <begin position="15"/>
        <end position="42"/>
    </location>
</feature>
<protein>
    <submittedName>
        <fullName evidence="3">PA2169 family four-helix-bundle protein</fullName>
    </submittedName>
</protein>
<evidence type="ECO:0000313" key="4">
    <source>
        <dbReference type="Proteomes" id="UP000261174"/>
    </source>
</evidence>
<dbReference type="InterPro" id="IPR011971">
    <property type="entry name" value="CHP02284"/>
</dbReference>
<dbReference type="InterPro" id="IPR019052">
    <property type="entry name" value="DUF2383"/>
</dbReference>
<dbReference type="Proteomes" id="UP000261174">
    <property type="component" value="Unassembled WGS sequence"/>
</dbReference>
<proteinExistence type="predicted"/>
<name>A0A3E1NY88_9BACT</name>
<dbReference type="AlphaFoldDB" id="A0A3E1NY88"/>
<dbReference type="RefSeq" id="WP_116855309.1">
    <property type="nucleotide sequence ID" value="NZ_QTJV01000008.1"/>
</dbReference>
<accession>A0A3E1NY88</accession>
<keyword evidence="4" id="KW-1185">Reference proteome</keyword>
<dbReference type="InterPro" id="IPR016920">
    <property type="entry name" value="UCP029477"/>
</dbReference>
<dbReference type="NCBIfam" id="TIGR02284">
    <property type="entry name" value="PA2169 family four-helix-bundle protein"/>
    <property type="match status" value="1"/>
</dbReference>
<keyword evidence="1" id="KW-0175">Coiled coil</keyword>